<dbReference type="Proteomes" id="UP000199002">
    <property type="component" value="Unassembled WGS sequence"/>
</dbReference>
<accession>A0A1H3WZK6</accession>
<keyword evidence="1" id="KW-0472">Membrane</keyword>
<keyword evidence="3" id="KW-1185">Reference proteome</keyword>
<dbReference type="AlphaFoldDB" id="A0A1H3WZK6"/>
<dbReference type="RefSeq" id="WP_159433764.1">
    <property type="nucleotide sequence ID" value="NZ_CAXIQL010000082.1"/>
</dbReference>
<proteinExistence type="predicted"/>
<evidence type="ECO:0000256" key="1">
    <source>
        <dbReference type="SAM" id="Phobius"/>
    </source>
</evidence>
<dbReference type="InterPro" id="IPR012902">
    <property type="entry name" value="N_methyl_site"/>
</dbReference>
<sequence>MLKNPLKRSRQKGFSLVESMVGITLGLFVVTGALVLMSTMTKNNRDLMMETRLIQDLRTSSDLVARDIRRAGYWASAADGVYVPPSAGSPVAAASLPKNPYQNIIQDSCDAPTPASSNPSTAICYYIDANNYGFKLDATAGVLYAFVAGTPPQALSDPNTVKITQFNLIASPLQISLPGNCAAASVPNPPQVVVREFEIELRGHPPSDSTLVRAVRTKARVRNDAVSGSCS</sequence>
<keyword evidence="1" id="KW-0812">Transmembrane</keyword>
<protein>
    <submittedName>
        <fullName evidence="2">Type IV pilin N-term methylation site GFxxxE</fullName>
    </submittedName>
</protein>
<evidence type="ECO:0000313" key="3">
    <source>
        <dbReference type="Proteomes" id="UP000199002"/>
    </source>
</evidence>
<dbReference type="STRING" id="592050.SAMN05421875_103114"/>
<reference evidence="3" key="1">
    <citation type="submission" date="2016-10" db="EMBL/GenBank/DDBJ databases">
        <authorList>
            <person name="Varghese N."/>
            <person name="Submissions S."/>
        </authorList>
    </citation>
    <scope>NUCLEOTIDE SEQUENCE [LARGE SCALE GENOMIC DNA]</scope>
    <source>
        <strain evidence="3">DSM 25157</strain>
    </source>
</reference>
<dbReference type="GeneID" id="34233655"/>
<dbReference type="EMBL" id="FNQJ01000003">
    <property type="protein sequence ID" value="SDZ91864.1"/>
    <property type="molecule type" value="Genomic_DNA"/>
</dbReference>
<dbReference type="PROSITE" id="PS00409">
    <property type="entry name" value="PROKAR_NTER_METHYL"/>
    <property type="match status" value="1"/>
</dbReference>
<dbReference type="Pfam" id="PF07963">
    <property type="entry name" value="N_methyl"/>
    <property type="match status" value="1"/>
</dbReference>
<keyword evidence="1" id="KW-1133">Transmembrane helix</keyword>
<evidence type="ECO:0000313" key="2">
    <source>
        <dbReference type="EMBL" id="SDZ91864.1"/>
    </source>
</evidence>
<name>A0A1H3WZK6_9BURK</name>
<organism evidence="2 3">
    <name type="scientific">Acidovorax soli</name>
    <dbReference type="NCBI Taxonomy" id="592050"/>
    <lineage>
        <taxon>Bacteria</taxon>
        <taxon>Pseudomonadati</taxon>
        <taxon>Pseudomonadota</taxon>
        <taxon>Betaproteobacteria</taxon>
        <taxon>Burkholderiales</taxon>
        <taxon>Comamonadaceae</taxon>
        <taxon>Acidovorax</taxon>
    </lineage>
</organism>
<gene>
    <name evidence="2" type="ORF">SAMN05421875_103114</name>
</gene>
<feature type="transmembrane region" description="Helical" evidence="1">
    <location>
        <begin position="20"/>
        <end position="39"/>
    </location>
</feature>